<sequence>MFPLNLIQGLAGASDKDIAEVEITPSCEGLHWETLDVDLSIPSLLIGIFGTKLWIAKFRK</sequence>
<comment type="caution">
    <text evidence="1">The sequence shown here is derived from an EMBL/GenBank/DDBJ whole genome shotgun (WGS) entry which is preliminary data.</text>
</comment>
<evidence type="ECO:0000313" key="2">
    <source>
        <dbReference type="Proteomes" id="UP000287247"/>
    </source>
</evidence>
<dbReference type="Proteomes" id="UP000287247">
    <property type="component" value="Unassembled WGS sequence"/>
</dbReference>
<gene>
    <name evidence="1" type="ORF">AsFPU1_0247</name>
</gene>
<accession>A0A401IC64</accession>
<proteinExistence type="predicted"/>
<organism evidence="1 2">
    <name type="scientific">Aphanothece sacrum FPU1</name>
    <dbReference type="NCBI Taxonomy" id="1920663"/>
    <lineage>
        <taxon>Bacteria</taxon>
        <taxon>Bacillati</taxon>
        <taxon>Cyanobacteriota</taxon>
        <taxon>Cyanophyceae</taxon>
        <taxon>Oscillatoriophycideae</taxon>
        <taxon>Chroococcales</taxon>
        <taxon>Aphanothecaceae</taxon>
        <taxon>Aphanothece</taxon>
    </lineage>
</organism>
<evidence type="ECO:0008006" key="3">
    <source>
        <dbReference type="Google" id="ProtNLM"/>
    </source>
</evidence>
<name>A0A401IC64_APHSA</name>
<dbReference type="EMBL" id="BDQK01000001">
    <property type="protein sequence ID" value="GBF78857.1"/>
    <property type="molecule type" value="Genomic_DNA"/>
</dbReference>
<protein>
    <recommendedName>
        <fullName evidence="3">DUF2442 domain-containing protein</fullName>
    </recommendedName>
</protein>
<reference evidence="2" key="1">
    <citation type="submission" date="2017-05" db="EMBL/GenBank/DDBJ databases">
        <title>Physiological properties and genetic analysis related to exopolysaccharide production of fresh-water unicellular cyanobacterium Aphanothece sacrum, Suizenji Nori, that has been cultured as a food source in Japan.</title>
        <authorList>
            <person name="Kanesaki Y."/>
            <person name="Yoshikawa S."/>
            <person name="Ohki K."/>
        </authorList>
    </citation>
    <scope>NUCLEOTIDE SEQUENCE [LARGE SCALE GENOMIC DNA]</scope>
    <source>
        <strain evidence="2">FPU1</strain>
    </source>
</reference>
<evidence type="ECO:0000313" key="1">
    <source>
        <dbReference type="EMBL" id="GBF78857.1"/>
    </source>
</evidence>
<dbReference type="Gene3D" id="3.30.2020.40">
    <property type="entry name" value="Uncharacterised protein PF10387, DUF2442"/>
    <property type="match status" value="1"/>
</dbReference>
<dbReference type="InterPro" id="IPR018841">
    <property type="entry name" value="DUF2442"/>
</dbReference>
<dbReference type="Pfam" id="PF10387">
    <property type="entry name" value="DUF2442"/>
    <property type="match status" value="1"/>
</dbReference>
<keyword evidence="2" id="KW-1185">Reference proteome</keyword>
<dbReference type="AlphaFoldDB" id="A0A401IC64"/>